<dbReference type="HOGENOM" id="CLU_1816786_0_0_1"/>
<evidence type="ECO:0000313" key="1">
    <source>
        <dbReference type="EMBL" id="ESA17951.1"/>
    </source>
</evidence>
<dbReference type="VEuPathDB" id="FungiDB:RhiirFUN_011365"/>
<organism evidence="1">
    <name type="scientific">Rhizophagus irregularis (strain DAOM 181602 / DAOM 197198 / MUCL 43194)</name>
    <name type="common">Arbuscular mycorrhizal fungus</name>
    <name type="synonym">Glomus intraradices</name>
    <dbReference type="NCBI Taxonomy" id="747089"/>
    <lineage>
        <taxon>Eukaryota</taxon>
        <taxon>Fungi</taxon>
        <taxon>Fungi incertae sedis</taxon>
        <taxon>Mucoromycota</taxon>
        <taxon>Glomeromycotina</taxon>
        <taxon>Glomeromycetes</taxon>
        <taxon>Glomerales</taxon>
        <taxon>Glomeraceae</taxon>
        <taxon>Rhizophagus</taxon>
    </lineage>
</organism>
<protein>
    <submittedName>
        <fullName evidence="1">Uncharacterized protein</fullName>
    </submittedName>
</protein>
<reference evidence="1" key="1">
    <citation type="submission" date="2013-07" db="EMBL/GenBank/DDBJ databases">
        <title>The genome of an arbuscular mycorrhizal fungus provides insights into the evolution of the oldest plant symbiosis.</title>
        <authorList>
            <consortium name="DOE Joint Genome Institute"/>
            <person name="Tisserant E."/>
            <person name="Malbreil M."/>
            <person name="Kuo A."/>
            <person name="Kohler A."/>
            <person name="Symeonidi A."/>
            <person name="Balestrini R."/>
            <person name="Charron P."/>
            <person name="Duensing N."/>
            <person name="Frei-dit-Frey N."/>
            <person name="Gianinazzi-Pearson V."/>
            <person name="Gilbert B."/>
            <person name="Handa Y."/>
            <person name="Hijri M."/>
            <person name="Kaul R."/>
            <person name="Kawaguchi M."/>
            <person name="Krajinski F."/>
            <person name="Lammers P."/>
            <person name="Lapierre D."/>
            <person name="Masclaux F.G."/>
            <person name="Murat C."/>
            <person name="Morin E."/>
            <person name="Ndikumana S."/>
            <person name="Pagni M."/>
            <person name="Petitpierre D."/>
            <person name="Requena N."/>
            <person name="Rosikiewicz P."/>
            <person name="Riley R."/>
            <person name="Saito K."/>
            <person name="San Clemente H."/>
            <person name="Shapiro H."/>
            <person name="van Tuinen D."/>
            <person name="Becard G."/>
            <person name="Bonfante P."/>
            <person name="Paszkowski U."/>
            <person name="Shachar-Hill Y."/>
            <person name="Young J.P."/>
            <person name="Sanders I.R."/>
            <person name="Henrissat B."/>
            <person name="Rensing S.A."/>
            <person name="Grigoriev I.V."/>
            <person name="Corradi N."/>
            <person name="Roux C."/>
            <person name="Martin F."/>
        </authorList>
    </citation>
    <scope>NUCLEOTIDE SEQUENCE</scope>
    <source>
        <strain evidence="1">DAOM 197198</strain>
    </source>
</reference>
<name>U9UQT3_RHIID</name>
<gene>
    <name evidence="1" type="ORF">GLOINDRAFT_84133</name>
</gene>
<sequence>MAISPLTNSFSRTLFSFIPTTSPRPTKKSLKGPVIQYSMRLFLTCCIRDRVDDRVLKEMIRKIPNTKVLSVEHADINAVTRKEIHKTARMIRRAEDHILYEYSQCLAVNVHEIIFIIWALLRLIELKTCYCKNRTVFHCNAL</sequence>
<dbReference type="EMBL" id="KI279659">
    <property type="protein sequence ID" value="ESA17951.1"/>
    <property type="molecule type" value="Genomic_DNA"/>
</dbReference>
<dbReference type="AlphaFoldDB" id="U9UQT3"/>
<accession>U9UQT3</accession>
<proteinExistence type="predicted"/>